<dbReference type="Pfam" id="PF05043">
    <property type="entry name" value="Mga"/>
    <property type="match status" value="1"/>
</dbReference>
<evidence type="ECO:0000313" key="2">
    <source>
        <dbReference type="EMBL" id="OEH82289.1"/>
    </source>
</evidence>
<gene>
    <name evidence="2" type="ORF">BCR26_13655</name>
</gene>
<protein>
    <recommendedName>
        <fullName evidence="1">Mga helix-turn-helix domain-containing protein</fullName>
    </recommendedName>
</protein>
<proteinExistence type="predicted"/>
<evidence type="ECO:0000313" key="3">
    <source>
        <dbReference type="Proteomes" id="UP000095256"/>
    </source>
</evidence>
<feature type="domain" description="Mga helix-turn-helix" evidence="1">
    <location>
        <begin position="81"/>
        <end position="164"/>
    </location>
</feature>
<dbReference type="Proteomes" id="UP000095256">
    <property type="component" value="Unassembled WGS sequence"/>
</dbReference>
<dbReference type="EMBL" id="MIEK01000024">
    <property type="protein sequence ID" value="OEH82289.1"/>
    <property type="molecule type" value="Genomic_DNA"/>
</dbReference>
<reference evidence="2 3" key="1">
    <citation type="submission" date="2016-09" db="EMBL/GenBank/DDBJ databases">
        <authorList>
            <person name="Capua I."/>
            <person name="De Benedictis P."/>
            <person name="Joannis T."/>
            <person name="Lombin L.H."/>
            <person name="Cattoli G."/>
        </authorList>
    </citation>
    <scope>NUCLEOTIDE SEQUENCE [LARGE SCALE GENOMIC DNA]</scope>
    <source>
        <strain evidence="2 3">LMG 25899</strain>
    </source>
</reference>
<evidence type="ECO:0000259" key="1">
    <source>
        <dbReference type="Pfam" id="PF05043"/>
    </source>
</evidence>
<accession>A0A1E5KX99</accession>
<comment type="caution">
    <text evidence="2">The sequence shown here is derived from an EMBL/GenBank/DDBJ whole genome shotgun (WGS) entry which is preliminary data.</text>
</comment>
<dbReference type="AlphaFoldDB" id="A0A1E5KX99"/>
<dbReference type="RefSeq" id="WP_069698764.1">
    <property type="nucleotide sequence ID" value="NZ_JAGGMA010000015.1"/>
</dbReference>
<dbReference type="InterPro" id="IPR007737">
    <property type="entry name" value="Mga_HTH"/>
</dbReference>
<dbReference type="STRING" id="762845.BCR26_13655"/>
<name>A0A1E5KX99_9ENTE</name>
<organism evidence="2 3">
    <name type="scientific">Enterococcus rivorum</name>
    <dbReference type="NCBI Taxonomy" id="762845"/>
    <lineage>
        <taxon>Bacteria</taxon>
        <taxon>Bacillati</taxon>
        <taxon>Bacillota</taxon>
        <taxon>Bacilli</taxon>
        <taxon>Lactobacillales</taxon>
        <taxon>Enterococcaceae</taxon>
        <taxon>Enterococcus</taxon>
    </lineage>
</organism>
<sequence>MLENLLDKEDRRKLLFFQLLEESPQFAVRQTVIQDTLELSDFLFEKTYELLKEDLVEYSLEEYFQLDKDNITVSLAESGQASSDILLEIYLRKSLDLDIIKSIFLNQFRSVNDFAIDRYVAYTRVYRHLKLIKDFFREFDIKVSKKFVLDGKEEDIRFFYLSLFVMLYKGDYSLYKNNNVEKVQVFIDRLNKHSAKKLSEFTKMRLTHYLNIILVRSRQDGELKEEPKYETLDIFSHETEVWYLCSDFFSKYIKVSPEAMNQEILMLYSILLTEGFFKAGVAKRIAKIDEVRELNHFFVEKFGQVFSVDVRDTNHLTILSELSLLHYELSFFPKKQAYFSGKRDMLYFEESYPEYFEFCRDLVRFSKETGKLAIWENNVYAFYQYLFLLANSVPLDFILEPINICVDFSFGKVYNEFILKKIPFFSELAFTINDEISDATDLVLTDSTSLYDDKDVERIIWLSPPRPVDWSNFAAKVLEIRLHKHRE</sequence>
<keyword evidence="3" id="KW-1185">Reference proteome</keyword>